<dbReference type="OrthoDB" id="2280990at2759"/>
<dbReference type="AlphaFoldDB" id="A0A8H7BUD8"/>
<gene>
    <name evidence="2" type="ORF">EC973_007025</name>
</gene>
<feature type="transmembrane region" description="Helical" evidence="1">
    <location>
        <begin position="174"/>
        <end position="196"/>
    </location>
</feature>
<evidence type="ECO:0000256" key="1">
    <source>
        <dbReference type="SAM" id="Phobius"/>
    </source>
</evidence>
<proteinExistence type="predicted"/>
<dbReference type="Proteomes" id="UP000605846">
    <property type="component" value="Unassembled WGS sequence"/>
</dbReference>
<comment type="caution">
    <text evidence="2">The sequence shown here is derived from an EMBL/GenBank/DDBJ whole genome shotgun (WGS) entry which is preliminary data.</text>
</comment>
<reference evidence="2" key="1">
    <citation type="submission" date="2020-01" db="EMBL/GenBank/DDBJ databases">
        <title>Genome Sequencing of Three Apophysomyces-Like Fungal Strains Confirms a Novel Fungal Genus in the Mucoromycota with divergent Burkholderia-like Endosymbiotic Bacteria.</title>
        <authorList>
            <person name="Stajich J.E."/>
            <person name="Macias A.M."/>
            <person name="Carter-House D."/>
            <person name="Lovett B."/>
            <person name="Kasson L.R."/>
            <person name="Berry K."/>
            <person name="Grigoriev I."/>
            <person name="Chang Y."/>
            <person name="Spatafora J."/>
            <person name="Kasson M.T."/>
        </authorList>
    </citation>
    <scope>NUCLEOTIDE SEQUENCE</scope>
    <source>
        <strain evidence="2">NRRL A-21654</strain>
    </source>
</reference>
<keyword evidence="1" id="KW-0812">Transmembrane</keyword>
<evidence type="ECO:0000313" key="2">
    <source>
        <dbReference type="EMBL" id="KAF7727794.1"/>
    </source>
</evidence>
<evidence type="ECO:0000313" key="3">
    <source>
        <dbReference type="Proteomes" id="UP000605846"/>
    </source>
</evidence>
<feature type="transmembrane region" description="Helical" evidence="1">
    <location>
        <begin position="79"/>
        <end position="103"/>
    </location>
</feature>
<keyword evidence="3" id="KW-1185">Reference proteome</keyword>
<name>A0A8H7BUD8_9FUNG</name>
<sequence length="232" mass="26266">MNRNLTESTFWRICDNEQRCHCDWRLTITHCQEQQAMKIMYIGQASLSGVVAVIGLNKLDLTPLQSSVALYTVWIRSPYIIDTICVLVITLPFISNNICSVLAGVYAKRGDNVRAEIYTSALYYLWTFYCVFLGSLIVYAGIRLVRLLKFHLRLQAERHVDVAKTKTGILKVKIIILGQTACTLISAVLLLTYAAMRDTIVEDFGRSLVFFIGGMYTYGLTMLVLEFAVILK</sequence>
<keyword evidence="1" id="KW-0472">Membrane</keyword>
<protein>
    <submittedName>
        <fullName evidence="2">Uncharacterized protein</fullName>
    </submittedName>
</protein>
<organism evidence="2 3">
    <name type="scientific">Apophysomyces ossiformis</name>
    <dbReference type="NCBI Taxonomy" id="679940"/>
    <lineage>
        <taxon>Eukaryota</taxon>
        <taxon>Fungi</taxon>
        <taxon>Fungi incertae sedis</taxon>
        <taxon>Mucoromycota</taxon>
        <taxon>Mucoromycotina</taxon>
        <taxon>Mucoromycetes</taxon>
        <taxon>Mucorales</taxon>
        <taxon>Mucorineae</taxon>
        <taxon>Mucoraceae</taxon>
        <taxon>Apophysomyces</taxon>
    </lineage>
</organism>
<feature type="transmembrane region" description="Helical" evidence="1">
    <location>
        <begin position="208"/>
        <end position="231"/>
    </location>
</feature>
<dbReference type="EMBL" id="JABAYA010000049">
    <property type="protein sequence ID" value="KAF7727794.1"/>
    <property type="molecule type" value="Genomic_DNA"/>
</dbReference>
<feature type="transmembrane region" description="Helical" evidence="1">
    <location>
        <begin position="123"/>
        <end position="145"/>
    </location>
</feature>
<keyword evidence="1" id="KW-1133">Transmembrane helix</keyword>
<accession>A0A8H7BUD8</accession>